<organism evidence="1 2">
    <name type="scientific">Brachionus plicatilis</name>
    <name type="common">Marine rotifer</name>
    <name type="synonym">Brachionus muelleri</name>
    <dbReference type="NCBI Taxonomy" id="10195"/>
    <lineage>
        <taxon>Eukaryota</taxon>
        <taxon>Metazoa</taxon>
        <taxon>Spiralia</taxon>
        <taxon>Gnathifera</taxon>
        <taxon>Rotifera</taxon>
        <taxon>Eurotatoria</taxon>
        <taxon>Monogononta</taxon>
        <taxon>Pseudotrocha</taxon>
        <taxon>Ploima</taxon>
        <taxon>Brachionidae</taxon>
        <taxon>Brachionus</taxon>
    </lineage>
</organism>
<comment type="caution">
    <text evidence="1">The sequence shown here is derived from an EMBL/GenBank/DDBJ whole genome shotgun (WGS) entry which is preliminary data.</text>
</comment>
<name>A0A3M7QYM6_BRAPC</name>
<reference evidence="1 2" key="1">
    <citation type="journal article" date="2018" name="Sci. Rep.">
        <title>Genomic signatures of local adaptation to the degree of environmental predictability in rotifers.</title>
        <authorList>
            <person name="Franch-Gras L."/>
            <person name="Hahn C."/>
            <person name="Garcia-Roger E.M."/>
            <person name="Carmona M.J."/>
            <person name="Serra M."/>
            <person name="Gomez A."/>
        </authorList>
    </citation>
    <scope>NUCLEOTIDE SEQUENCE [LARGE SCALE GENOMIC DNA]</scope>
    <source>
        <strain evidence="1">HYR1</strain>
    </source>
</reference>
<sequence length="65" mass="7282">MVSLEKIKAFKINTIEESEKIKAFSGLACYVLQSVRLTLTKKNLKLGGKGKIVEIDESLYAKVKH</sequence>
<proteinExistence type="predicted"/>
<accession>A0A3M7QYM6</accession>
<keyword evidence="2" id="KW-1185">Reference proteome</keyword>
<dbReference type="EMBL" id="REGN01004814">
    <property type="protein sequence ID" value="RNA16108.1"/>
    <property type="molecule type" value="Genomic_DNA"/>
</dbReference>
<evidence type="ECO:0000313" key="2">
    <source>
        <dbReference type="Proteomes" id="UP000276133"/>
    </source>
</evidence>
<dbReference type="Proteomes" id="UP000276133">
    <property type="component" value="Unassembled WGS sequence"/>
</dbReference>
<dbReference type="AlphaFoldDB" id="A0A3M7QYM6"/>
<protein>
    <submittedName>
        <fullName evidence="1">Uncharacterized protein</fullName>
    </submittedName>
</protein>
<gene>
    <name evidence="1" type="ORF">BpHYR1_020070</name>
</gene>
<evidence type="ECO:0000313" key="1">
    <source>
        <dbReference type="EMBL" id="RNA16108.1"/>
    </source>
</evidence>